<dbReference type="PROSITE" id="PS50110">
    <property type="entry name" value="RESPONSE_REGULATORY"/>
    <property type="match status" value="1"/>
</dbReference>
<dbReference type="EMBL" id="CT573071">
    <property type="protein sequence ID" value="CAJ75295.1"/>
    <property type="molecule type" value="Genomic_DNA"/>
</dbReference>
<evidence type="ECO:0000259" key="4">
    <source>
        <dbReference type="PROSITE" id="PS50110"/>
    </source>
</evidence>
<feature type="transmembrane region" description="Helical" evidence="3">
    <location>
        <begin position="242"/>
        <end position="264"/>
    </location>
</feature>
<reference evidence="7" key="3">
    <citation type="submission" date="2017-10" db="EMBL/GenBank/DDBJ databases">
        <authorList>
            <person name="Banno H."/>
            <person name="Chua N.-H."/>
        </authorList>
    </citation>
    <scope>NUCLEOTIDE SEQUENCE [LARGE SCALE GENOMIC DNA]</scope>
    <source>
        <strain evidence="7">Kuenenia_mbr1_ru-nijmegen</strain>
    </source>
</reference>
<reference evidence="5" key="1">
    <citation type="journal article" date="2006" name="Nature">
        <title>Deciphering the evolution and metabolism of an anammox bacterium from a community genome.</title>
        <authorList>
            <person name="Strous M."/>
            <person name="Pelletier E."/>
            <person name="Mangenot S."/>
            <person name="Rattei T."/>
            <person name="Lehner A."/>
            <person name="Taylor M.W."/>
            <person name="Horn M."/>
            <person name="Daims H."/>
            <person name="Bartol-Mavel D."/>
            <person name="Wincker P."/>
            <person name="Barbe V."/>
            <person name="Fonknechten N."/>
            <person name="Vallenet D."/>
            <person name="Segurens B."/>
            <person name="Schenowitz-Truong C."/>
            <person name="Medigue C."/>
            <person name="Collingro A."/>
            <person name="Snel B."/>
            <person name="Dutilh B.E."/>
            <person name="OpDenCamp H.J.M."/>
            <person name="vanDerDrift C."/>
            <person name="Cirpus I."/>
            <person name="vanDePas-Schoonen K.T."/>
            <person name="Harhangi H.R."/>
            <person name="vanNiftrik L."/>
            <person name="Schmid M."/>
            <person name="Keltjens J."/>
            <person name="vanDeVossenberg J."/>
            <person name="Kartal B."/>
            <person name="Meier H."/>
            <person name="Frishman D."/>
            <person name="Huynen M.A."/>
            <person name="Mewes H."/>
            <person name="Weissenbach J."/>
            <person name="Jetten M.S.M."/>
            <person name="Wagner M."/>
            <person name="LePaslier D."/>
        </authorList>
    </citation>
    <scope>NUCLEOTIDE SEQUENCE</scope>
</reference>
<evidence type="ECO:0000256" key="3">
    <source>
        <dbReference type="SAM" id="Phobius"/>
    </source>
</evidence>
<evidence type="ECO:0000256" key="1">
    <source>
        <dbReference type="ARBA" id="ARBA00022553"/>
    </source>
</evidence>
<evidence type="ECO:0000313" key="7">
    <source>
        <dbReference type="EMBL" id="SOH06297.1"/>
    </source>
</evidence>
<keyword evidence="3" id="KW-0812">Transmembrane</keyword>
<dbReference type="GO" id="GO:0000160">
    <property type="term" value="P:phosphorelay signal transduction system"/>
    <property type="evidence" value="ECO:0007669"/>
    <property type="project" value="InterPro"/>
</dbReference>
<keyword evidence="3" id="KW-0472">Membrane</keyword>
<dbReference type="InterPro" id="IPR011006">
    <property type="entry name" value="CheY-like_superfamily"/>
</dbReference>
<dbReference type="Proteomes" id="UP000221734">
    <property type="component" value="Chromosome Kuenenia_stuttgartiensis_MBR1"/>
</dbReference>
<dbReference type="InterPro" id="IPR050595">
    <property type="entry name" value="Bact_response_regulator"/>
</dbReference>
<sequence length="271" mass="31294">MANQARILIVEDKESNRNILNERINELGHISILAENGLSALAKVREQPPDIILLDIMMPEMDGYEVLCHLKGNASWRHIPVIMISAIGDMDSIVRCIEKGADDYLTKPFNPVLLKARIDSCLMKKRLHDQEEQYRKRLEDYNLDLERRVKKAARVGTQYLRNYVSDLPRNWAGILAIILGVVYILSFFSYFIIGLLLSEDYILEYLHKLHKAAIVSYIPLAFIVESYYIVRGLGENKKPSELIIHVLVSFFLFSILILGNHLAFKWWLSHI</sequence>
<name>Q1Q5K2_KUEST</name>
<dbReference type="SMART" id="SM00448">
    <property type="entry name" value="REC"/>
    <property type="match status" value="1"/>
</dbReference>
<proteinExistence type="predicted"/>
<feature type="modified residue" description="4-aspartylphosphate" evidence="2">
    <location>
        <position position="55"/>
    </location>
</feature>
<evidence type="ECO:0000313" key="5">
    <source>
        <dbReference type="EMBL" id="CAJ75295.1"/>
    </source>
</evidence>
<protein>
    <submittedName>
        <fullName evidence="6">Putative two component response regulator</fullName>
    </submittedName>
    <submittedName>
        <fullName evidence="5">Similar to two component response regulator</fullName>
    </submittedName>
</protein>
<dbReference type="PANTHER" id="PTHR44591">
    <property type="entry name" value="STRESS RESPONSE REGULATOR PROTEIN 1"/>
    <property type="match status" value="1"/>
</dbReference>
<evidence type="ECO:0000313" key="9">
    <source>
        <dbReference type="Proteomes" id="UP000501926"/>
    </source>
</evidence>
<dbReference type="RefSeq" id="WP_099326748.1">
    <property type="nucleotide sequence ID" value="NZ_CP049055.1"/>
</dbReference>
<dbReference type="KEGG" id="kst:KSMBR1_3824"/>
<dbReference type="Gene3D" id="3.40.50.2300">
    <property type="match status" value="1"/>
</dbReference>
<keyword evidence="8" id="KW-1185">Reference proteome</keyword>
<evidence type="ECO:0000313" key="6">
    <source>
        <dbReference type="EMBL" id="QII12384.1"/>
    </source>
</evidence>
<feature type="transmembrane region" description="Helical" evidence="3">
    <location>
        <begin position="171"/>
        <end position="197"/>
    </location>
</feature>
<reference evidence="5" key="2">
    <citation type="submission" date="2006-01" db="EMBL/GenBank/DDBJ databases">
        <authorList>
            <person name="Genoscope"/>
        </authorList>
    </citation>
    <scope>NUCLEOTIDE SEQUENCE</scope>
</reference>
<feature type="transmembrane region" description="Helical" evidence="3">
    <location>
        <begin position="209"/>
        <end position="230"/>
    </location>
</feature>
<organism evidence="5">
    <name type="scientific">Kuenenia stuttgartiensis</name>
    <dbReference type="NCBI Taxonomy" id="174633"/>
    <lineage>
        <taxon>Bacteria</taxon>
        <taxon>Pseudomonadati</taxon>
        <taxon>Planctomycetota</taxon>
        <taxon>Candidatus Brocadiia</taxon>
        <taxon>Candidatus Brocadiales</taxon>
        <taxon>Candidatus Brocadiaceae</taxon>
        <taxon>Candidatus Kuenenia</taxon>
    </lineage>
</organism>
<evidence type="ECO:0000313" key="8">
    <source>
        <dbReference type="Proteomes" id="UP000221734"/>
    </source>
</evidence>
<dbReference type="SUPFAM" id="SSF52172">
    <property type="entry name" value="CheY-like"/>
    <property type="match status" value="1"/>
</dbReference>
<dbReference type="InterPro" id="IPR001789">
    <property type="entry name" value="Sig_transdc_resp-reg_receiver"/>
</dbReference>
<accession>Q1Q5K2</accession>
<gene>
    <name evidence="5" type="primary">ompr</name>
    <name evidence="6" type="ORF">KsCSTR_30050</name>
    <name evidence="7" type="ORF">KSMBR1_3824</name>
    <name evidence="5" type="ORF">kuste4533</name>
</gene>
<evidence type="ECO:0000256" key="2">
    <source>
        <dbReference type="PROSITE-ProRule" id="PRU00169"/>
    </source>
</evidence>
<dbReference type="EMBL" id="CP049055">
    <property type="protein sequence ID" value="QII12384.1"/>
    <property type="molecule type" value="Genomic_DNA"/>
</dbReference>
<dbReference type="EMBL" id="LT934425">
    <property type="protein sequence ID" value="SOH06297.1"/>
    <property type="molecule type" value="Genomic_DNA"/>
</dbReference>
<dbReference type="Proteomes" id="UP000501926">
    <property type="component" value="Chromosome"/>
</dbReference>
<feature type="domain" description="Response regulatory" evidence="4">
    <location>
        <begin position="6"/>
        <end position="122"/>
    </location>
</feature>
<reference evidence="8" key="4">
    <citation type="submission" date="2017-10" db="EMBL/GenBank/DDBJ databases">
        <authorList>
            <person name="Frank J."/>
        </authorList>
    </citation>
    <scope>NUCLEOTIDE SEQUENCE [LARGE SCALE GENOMIC DNA]</scope>
</reference>
<dbReference type="OrthoDB" id="20101at2"/>
<dbReference type="AlphaFoldDB" id="Q1Q5K2"/>
<reference evidence="6 9" key="5">
    <citation type="submission" date="2020-02" db="EMBL/GenBank/DDBJ databases">
        <title>Newly sequenced genome of strain CSTR1 showed variability in Candidatus Kuenenia stuttgartiensis genomes.</title>
        <authorList>
            <person name="Ding C."/>
            <person name="Adrian L."/>
        </authorList>
    </citation>
    <scope>NUCLEOTIDE SEQUENCE [LARGE SCALE GENOMIC DNA]</scope>
    <source>
        <strain evidence="6 9">CSTR1</strain>
    </source>
</reference>
<keyword evidence="3" id="KW-1133">Transmembrane helix</keyword>
<dbReference type="PANTHER" id="PTHR44591:SF3">
    <property type="entry name" value="RESPONSE REGULATORY DOMAIN-CONTAINING PROTEIN"/>
    <property type="match status" value="1"/>
</dbReference>
<dbReference type="Pfam" id="PF00072">
    <property type="entry name" value="Response_reg"/>
    <property type="match status" value="1"/>
</dbReference>
<keyword evidence="1 2" id="KW-0597">Phosphoprotein</keyword>